<protein>
    <submittedName>
        <fullName evidence="3">Class F sortase</fullName>
    </submittedName>
</protein>
<accession>A0ABV6QN02</accession>
<evidence type="ECO:0000313" key="4">
    <source>
        <dbReference type="Proteomes" id="UP001589890"/>
    </source>
</evidence>
<keyword evidence="1" id="KW-0378">Hydrolase</keyword>
<sequence length="237" mass="24901">MTGKRRRPGRARLFRWTSVALAAGAVLLLIGGYQQLRSNTSAADGRQQTSAGPSSVPRTSPAKSTSADPARPSPKPTRPTPPAEIRNTGPLKPGDPVRVAVPSLGVSANVLRIRARDRALIPPSNPRLIGWWSDGARPGAATGAAVITGHTVHDGGGAFDQLDEVTVGDAITVTTTGQRTVRYVVASVTIYRKKALAKQAARVFNQSGPGRLVLVTCEDWDGTAYLSNVVVIAKPTT</sequence>
<dbReference type="InterPro" id="IPR042001">
    <property type="entry name" value="Sortase_F"/>
</dbReference>
<feature type="compositionally biased region" description="Polar residues" evidence="2">
    <location>
        <begin position="39"/>
        <end position="67"/>
    </location>
</feature>
<name>A0ABV6QN02_9ACTN</name>
<feature type="region of interest" description="Disordered" evidence="2">
    <location>
        <begin position="39"/>
        <end position="96"/>
    </location>
</feature>
<feature type="compositionally biased region" description="Pro residues" evidence="2">
    <location>
        <begin position="71"/>
        <end position="82"/>
    </location>
</feature>
<dbReference type="SUPFAM" id="SSF63817">
    <property type="entry name" value="Sortase"/>
    <property type="match status" value="1"/>
</dbReference>
<comment type="caution">
    <text evidence="3">The sequence shown here is derived from an EMBL/GenBank/DDBJ whole genome shotgun (WGS) entry which is preliminary data.</text>
</comment>
<dbReference type="Gene3D" id="2.40.260.10">
    <property type="entry name" value="Sortase"/>
    <property type="match status" value="1"/>
</dbReference>
<evidence type="ECO:0000256" key="2">
    <source>
        <dbReference type="SAM" id="MobiDB-lite"/>
    </source>
</evidence>
<dbReference type="EMBL" id="JBHLTC010000020">
    <property type="protein sequence ID" value="MFC0626009.1"/>
    <property type="molecule type" value="Genomic_DNA"/>
</dbReference>
<organism evidence="3 4">
    <name type="scientific">Kribbella deserti</name>
    <dbReference type="NCBI Taxonomy" id="1926257"/>
    <lineage>
        <taxon>Bacteria</taxon>
        <taxon>Bacillati</taxon>
        <taxon>Actinomycetota</taxon>
        <taxon>Actinomycetes</taxon>
        <taxon>Propionibacteriales</taxon>
        <taxon>Kribbellaceae</taxon>
        <taxon>Kribbella</taxon>
    </lineage>
</organism>
<keyword evidence="4" id="KW-1185">Reference proteome</keyword>
<dbReference type="InterPro" id="IPR023365">
    <property type="entry name" value="Sortase_dom-sf"/>
</dbReference>
<reference evidence="3 4" key="1">
    <citation type="submission" date="2024-09" db="EMBL/GenBank/DDBJ databases">
        <authorList>
            <person name="Sun Q."/>
            <person name="Mori K."/>
        </authorList>
    </citation>
    <scope>NUCLEOTIDE SEQUENCE [LARGE SCALE GENOMIC DNA]</scope>
    <source>
        <strain evidence="3 4">CGMCC 1.15906</strain>
    </source>
</reference>
<dbReference type="InterPro" id="IPR005754">
    <property type="entry name" value="Sortase"/>
</dbReference>
<dbReference type="CDD" id="cd05829">
    <property type="entry name" value="Sortase_F"/>
    <property type="match status" value="1"/>
</dbReference>
<proteinExistence type="predicted"/>
<dbReference type="RefSeq" id="WP_380049030.1">
    <property type="nucleotide sequence ID" value="NZ_JBHLTC010000020.1"/>
</dbReference>
<evidence type="ECO:0000256" key="1">
    <source>
        <dbReference type="ARBA" id="ARBA00022801"/>
    </source>
</evidence>
<dbReference type="Pfam" id="PF04203">
    <property type="entry name" value="Sortase"/>
    <property type="match status" value="1"/>
</dbReference>
<evidence type="ECO:0000313" key="3">
    <source>
        <dbReference type="EMBL" id="MFC0626009.1"/>
    </source>
</evidence>
<dbReference type="Proteomes" id="UP001589890">
    <property type="component" value="Unassembled WGS sequence"/>
</dbReference>
<gene>
    <name evidence="3" type="ORF">ACFFGN_18160</name>
</gene>